<evidence type="ECO:0000256" key="14">
    <source>
        <dbReference type="ARBA" id="ARBA00023306"/>
    </source>
</evidence>
<dbReference type="GO" id="GO:0006325">
    <property type="term" value="P:chromatin organization"/>
    <property type="evidence" value="ECO:0007669"/>
    <property type="project" value="UniProtKB-KW"/>
</dbReference>
<evidence type="ECO:0000256" key="9">
    <source>
        <dbReference type="ARBA" id="ARBA00022776"/>
    </source>
</evidence>
<evidence type="ECO:0000256" key="12">
    <source>
        <dbReference type="ARBA" id="ARBA00023204"/>
    </source>
</evidence>
<keyword evidence="6" id="KW-0053">Apoptosis</keyword>
<evidence type="ECO:0000256" key="15">
    <source>
        <dbReference type="ARBA" id="ARBA00025766"/>
    </source>
</evidence>
<keyword evidence="4" id="KW-0963">Cytoplasm</keyword>
<dbReference type="GO" id="GO:0006915">
    <property type="term" value="P:apoptotic process"/>
    <property type="evidence" value="ECO:0007669"/>
    <property type="project" value="UniProtKB-KW"/>
</dbReference>
<accession>A0A507BZZ4</accession>
<dbReference type="RefSeq" id="XP_031022414.1">
    <property type="nucleotide sequence ID" value="XM_031171609.1"/>
</dbReference>
<keyword evidence="7" id="KW-0677">Repeat</keyword>
<protein>
    <recommendedName>
        <fullName evidence="3">BRISC and BRCA1-A complex member 2</fullName>
    </recommendedName>
    <alternativeName>
        <fullName evidence="16">BRCA1-A complex subunit BRE</fullName>
    </alternativeName>
    <alternativeName>
        <fullName evidence="17">BRCA1/BRCA2-containing complex subunit 45</fullName>
    </alternativeName>
</protein>
<evidence type="ECO:0000256" key="5">
    <source>
        <dbReference type="ARBA" id="ARBA00022618"/>
    </source>
</evidence>
<organism evidence="18 19">
    <name type="scientific">Synchytrium microbalum</name>
    <dbReference type="NCBI Taxonomy" id="1806994"/>
    <lineage>
        <taxon>Eukaryota</taxon>
        <taxon>Fungi</taxon>
        <taxon>Fungi incertae sedis</taxon>
        <taxon>Chytridiomycota</taxon>
        <taxon>Chytridiomycota incertae sedis</taxon>
        <taxon>Chytridiomycetes</taxon>
        <taxon>Synchytriales</taxon>
        <taxon>Synchytriaceae</taxon>
        <taxon>Synchytrium</taxon>
    </lineage>
</organism>
<keyword evidence="9" id="KW-0498">Mitosis</keyword>
<comment type="caution">
    <text evidence="18">The sequence shown here is derived from an EMBL/GenBank/DDBJ whole genome shotgun (WGS) entry which is preliminary data.</text>
</comment>
<keyword evidence="5" id="KW-0132">Cell division</keyword>
<evidence type="ECO:0000256" key="16">
    <source>
        <dbReference type="ARBA" id="ARBA00032491"/>
    </source>
</evidence>
<dbReference type="OrthoDB" id="538811at2759"/>
<comment type="subcellular location">
    <subcellularLocation>
        <location evidence="2">Cytoplasm</location>
    </subcellularLocation>
    <subcellularLocation>
        <location evidence="1">Nucleus</location>
    </subcellularLocation>
</comment>
<evidence type="ECO:0000256" key="10">
    <source>
        <dbReference type="ARBA" id="ARBA00022786"/>
    </source>
</evidence>
<keyword evidence="12" id="KW-0234">DNA repair</keyword>
<dbReference type="Proteomes" id="UP000319731">
    <property type="component" value="Unassembled WGS sequence"/>
</dbReference>
<dbReference type="PANTHER" id="PTHR15189">
    <property type="entry name" value="BRISC AND BRCA1-A COMPLEX MEMBER 2"/>
    <property type="match status" value="1"/>
</dbReference>
<evidence type="ECO:0000256" key="17">
    <source>
        <dbReference type="ARBA" id="ARBA00032630"/>
    </source>
</evidence>
<keyword evidence="19" id="KW-1185">Reference proteome</keyword>
<evidence type="ECO:0000256" key="11">
    <source>
        <dbReference type="ARBA" id="ARBA00022853"/>
    </source>
</evidence>
<keyword evidence="13" id="KW-0539">Nucleus</keyword>
<dbReference type="GO" id="GO:0051301">
    <property type="term" value="P:cell division"/>
    <property type="evidence" value="ECO:0007669"/>
    <property type="project" value="UniProtKB-KW"/>
</dbReference>
<dbReference type="PANTHER" id="PTHR15189:SF7">
    <property type="entry name" value="BRISC AND BRCA1-A COMPLEX MEMBER 2"/>
    <property type="match status" value="1"/>
</dbReference>
<evidence type="ECO:0000256" key="7">
    <source>
        <dbReference type="ARBA" id="ARBA00022737"/>
    </source>
</evidence>
<sequence>MKNSTSSLPSLNQLNDLSSYVPFVQPHIKNVLSDERHHFDVGNPRPSSYTHETVGACTRFDVKIWFCGEARLSCEVFYDPYDPQYPPDVIITSLANDTSFVVTLDQIQSYMHWDALKPDCLLTMLQNIRGLYSEYQKAQVANVQVPKLQFDCSTIQHNPAIDFMILAGGSMARFEIPIRIPLEADDMAEFFKSPFENPEIEAHVTLTYHMADCEVRTVDKKIELPEAIEKERDMLFKMPPFDRETPLVDFIESVEKILIYGRDIITQRKGRKKSFMQALTLAFQDHLLEYDEINFSVCALYLELAAPNAPTNAGTREGAHAFVLIHLPESFPRTPPLIFMLHPYLYRGEGGHAPYQVELKMPYDFRHTNEQLLARIKGCLMEQIPLFNLEATKSGKP</sequence>
<proteinExistence type="inferred from homology"/>
<dbReference type="STRING" id="1806994.A0A507BZZ4"/>
<evidence type="ECO:0000313" key="19">
    <source>
        <dbReference type="Proteomes" id="UP000319731"/>
    </source>
</evidence>
<gene>
    <name evidence="18" type="ORF">SmJEL517_g05683</name>
</gene>
<evidence type="ECO:0000256" key="2">
    <source>
        <dbReference type="ARBA" id="ARBA00004496"/>
    </source>
</evidence>
<dbReference type="EMBL" id="QEAO01000055">
    <property type="protein sequence ID" value="TPX30843.1"/>
    <property type="molecule type" value="Genomic_DNA"/>
</dbReference>
<dbReference type="AlphaFoldDB" id="A0A507BZZ4"/>
<evidence type="ECO:0000256" key="3">
    <source>
        <dbReference type="ARBA" id="ARBA00019438"/>
    </source>
</evidence>
<dbReference type="Pfam" id="PF06113">
    <property type="entry name" value="BRE"/>
    <property type="match status" value="1"/>
</dbReference>
<comment type="similarity">
    <text evidence="15">Belongs to the BABAM2 family.</text>
</comment>
<evidence type="ECO:0000256" key="1">
    <source>
        <dbReference type="ARBA" id="ARBA00004123"/>
    </source>
</evidence>
<evidence type="ECO:0000313" key="18">
    <source>
        <dbReference type="EMBL" id="TPX30843.1"/>
    </source>
</evidence>
<dbReference type="GeneID" id="42006906"/>
<keyword evidence="10" id="KW-0833">Ubl conjugation pathway</keyword>
<name>A0A507BZZ4_9FUNG</name>
<evidence type="ECO:0000256" key="8">
    <source>
        <dbReference type="ARBA" id="ARBA00022763"/>
    </source>
</evidence>
<keyword evidence="11" id="KW-0156">Chromatin regulator</keyword>
<dbReference type="GO" id="GO:0005737">
    <property type="term" value="C:cytoplasm"/>
    <property type="evidence" value="ECO:0007669"/>
    <property type="project" value="UniProtKB-SubCell"/>
</dbReference>
<evidence type="ECO:0000256" key="13">
    <source>
        <dbReference type="ARBA" id="ARBA00023242"/>
    </source>
</evidence>
<dbReference type="InterPro" id="IPR010358">
    <property type="entry name" value="BRE"/>
</dbReference>
<evidence type="ECO:0000256" key="6">
    <source>
        <dbReference type="ARBA" id="ARBA00022703"/>
    </source>
</evidence>
<keyword evidence="8" id="KW-0227">DNA damage</keyword>
<keyword evidence="14" id="KW-0131">Cell cycle</keyword>
<reference evidence="18 19" key="1">
    <citation type="journal article" date="2019" name="Sci. Rep.">
        <title>Comparative genomics of chytrid fungi reveal insights into the obligate biotrophic and pathogenic lifestyle of Synchytrium endobioticum.</title>
        <authorList>
            <person name="van de Vossenberg B.T.L.H."/>
            <person name="Warris S."/>
            <person name="Nguyen H.D.T."/>
            <person name="van Gent-Pelzer M.P.E."/>
            <person name="Joly D.L."/>
            <person name="van de Geest H.C."/>
            <person name="Bonants P.J.M."/>
            <person name="Smith D.S."/>
            <person name="Levesque C.A."/>
            <person name="van der Lee T.A.J."/>
        </authorList>
    </citation>
    <scope>NUCLEOTIDE SEQUENCE [LARGE SCALE GENOMIC DNA]</scope>
    <source>
        <strain evidence="18 19">JEL517</strain>
    </source>
</reference>
<dbReference type="GO" id="GO:0006302">
    <property type="term" value="P:double-strand break repair"/>
    <property type="evidence" value="ECO:0007669"/>
    <property type="project" value="TreeGrafter"/>
</dbReference>
<dbReference type="GO" id="GO:0070552">
    <property type="term" value="C:BRISC complex"/>
    <property type="evidence" value="ECO:0007669"/>
    <property type="project" value="InterPro"/>
</dbReference>
<evidence type="ECO:0000256" key="4">
    <source>
        <dbReference type="ARBA" id="ARBA00022490"/>
    </source>
</evidence>